<dbReference type="PROSITE" id="PS50262">
    <property type="entry name" value="G_PROTEIN_RECEP_F1_2"/>
    <property type="match status" value="1"/>
</dbReference>
<dbReference type="PRINTS" id="PR00664">
    <property type="entry name" value="OCTOPAMINER"/>
</dbReference>
<feature type="transmembrane region" description="Helical" evidence="13">
    <location>
        <begin position="477"/>
        <end position="499"/>
    </location>
</feature>
<protein>
    <submittedName>
        <fullName evidence="16">Octopamine receptor 1-like isoform X1</fullName>
    </submittedName>
</protein>
<evidence type="ECO:0000256" key="7">
    <source>
        <dbReference type="ARBA" id="ARBA00023136"/>
    </source>
</evidence>
<dbReference type="PANTHER" id="PTHR24248:SF174">
    <property type="entry name" value="TYRAMINE_OCTOPAMINE RECEPTOR"/>
    <property type="match status" value="1"/>
</dbReference>
<keyword evidence="15" id="KW-1185">Reference proteome</keyword>
<dbReference type="Pfam" id="PF00001">
    <property type="entry name" value="7tm_1"/>
    <property type="match status" value="2"/>
</dbReference>
<feature type="transmembrane region" description="Helical" evidence="13">
    <location>
        <begin position="271"/>
        <end position="292"/>
    </location>
</feature>
<feature type="region of interest" description="Disordered" evidence="12">
    <location>
        <begin position="338"/>
        <end position="416"/>
    </location>
</feature>
<evidence type="ECO:0000256" key="6">
    <source>
        <dbReference type="ARBA" id="ARBA00023040"/>
    </source>
</evidence>
<dbReference type="PROSITE" id="PS00237">
    <property type="entry name" value="G_PROTEIN_RECEP_F1_1"/>
    <property type="match status" value="1"/>
</dbReference>
<evidence type="ECO:0000313" key="15">
    <source>
        <dbReference type="Proteomes" id="UP000694941"/>
    </source>
</evidence>
<evidence type="ECO:0000256" key="3">
    <source>
        <dbReference type="ARBA" id="ARBA00022475"/>
    </source>
</evidence>
<dbReference type="Gene3D" id="1.20.1070.10">
    <property type="entry name" value="Rhodopsin 7-helix transmembrane proteins"/>
    <property type="match status" value="3"/>
</dbReference>
<dbReference type="CDD" id="cd15063">
    <property type="entry name" value="7tmA_Octopamine_R"/>
    <property type="match status" value="1"/>
</dbReference>
<feature type="compositionally biased region" description="Low complexity" evidence="12">
    <location>
        <begin position="371"/>
        <end position="386"/>
    </location>
</feature>
<keyword evidence="5 13" id="KW-1133">Transmembrane helix</keyword>
<evidence type="ECO:0000256" key="1">
    <source>
        <dbReference type="ARBA" id="ARBA00004651"/>
    </source>
</evidence>
<feature type="transmembrane region" description="Helical" evidence="13">
    <location>
        <begin position="66"/>
        <end position="86"/>
    </location>
</feature>
<feature type="transmembrane region" description="Helical" evidence="13">
    <location>
        <begin position="106"/>
        <end position="128"/>
    </location>
</feature>
<reference evidence="16" key="1">
    <citation type="submission" date="2025-08" db="UniProtKB">
        <authorList>
            <consortium name="RefSeq"/>
        </authorList>
    </citation>
    <scope>IDENTIFICATION</scope>
    <source>
        <tissue evidence="16">Muscle</tissue>
    </source>
</reference>
<dbReference type="RefSeq" id="XP_022238992.1">
    <property type="nucleotide sequence ID" value="XM_022383284.1"/>
</dbReference>
<dbReference type="SUPFAM" id="SSF81321">
    <property type="entry name" value="Family A G protein-coupled receptor-like"/>
    <property type="match status" value="1"/>
</dbReference>
<keyword evidence="6 11" id="KW-0297">G-protein coupled receptor</keyword>
<feature type="compositionally biased region" description="Polar residues" evidence="12">
    <location>
        <begin position="395"/>
        <end position="405"/>
    </location>
</feature>
<dbReference type="GeneID" id="106457382"/>
<dbReference type="PRINTS" id="PR00237">
    <property type="entry name" value="GPCRRHODOPSN"/>
</dbReference>
<dbReference type="Proteomes" id="UP000694941">
    <property type="component" value="Unplaced"/>
</dbReference>
<evidence type="ECO:0000256" key="8">
    <source>
        <dbReference type="ARBA" id="ARBA00023170"/>
    </source>
</evidence>
<dbReference type="InterPro" id="IPR000276">
    <property type="entry name" value="GPCR_Rhodpsn"/>
</dbReference>
<evidence type="ECO:0000256" key="5">
    <source>
        <dbReference type="ARBA" id="ARBA00022989"/>
    </source>
</evidence>
<feature type="transmembrane region" description="Helical" evidence="13">
    <location>
        <begin position="149"/>
        <end position="169"/>
    </location>
</feature>
<evidence type="ECO:0000256" key="11">
    <source>
        <dbReference type="RuleBase" id="RU000688"/>
    </source>
</evidence>
<feature type="transmembrane region" description="Helical" evidence="13">
    <location>
        <begin position="444"/>
        <end position="465"/>
    </location>
</feature>
<evidence type="ECO:0000259" key="14">
    <source>
        <dbReference type="PROSITE" id="PS50262"/>
    </source>
</evidence>
<dbReference type="InterPro" id="IPR002002">
    <property type="entry name" value="Octopmn_rcpt"/>
</dbReference>
<proteinExistence type="inferred from homology"/>
<name>A0ABM1S5T7_LIMPO</name>
<evidence type="ECO:0000256" key="4">
    <source>
        <dbReference type="ARBA" id="ARBA00022692"/>
    </source>
</evidence>
<feature type="compositionally biased region" description="Basic and acidic residues" evidence="12">
    <location>
        <begin position="406"/>
        <end position="416"/>
    </location>
</feature>
<keyword evidence="3" id="KW-1003">Cell membrane</keyword>
<dbReference type="SMART" id="SM01381">
    <property type="entry name" value="7TM_GPCR_Srsx"/>
    <property type="match status" value="1"/>
</dbReference>
<evidence type="ECO:0000256" key="9">
    <source>
        <dbReference type="ARBA" id="ARBA00023180"/>
    </source>
</evidence>
<keyword evidence="8 11" id="KW-0675">Receptor</keyword>
<keyword evidence="4 11" id="KW-0812">Transmembrane</keyword>
<keyword evidence="10 11" id="KW-0807">Transducer</keyword>
<comment type="similarity">
    <text evidence="2 11">Belongs to the G-protein coupled receptor 1 family.</text>
</comment>
<keyword evidence="7 13" id="KW-0472">Membrane</keyword>
<feature type="domain" description="G-protein coupled receptors family 1 profile" evidence="14">
    <location>
        <begin position="49"/>
        <end position="496"/>
    </location>
</feature>
<dbReference type="PANTHER" id="PTHR24248">
    <property type="entry name" value="ADRENERGIC RECEPTOR-RELATED G-PROTEIN COUPLED RECEPTOR"/>
    <property type="match status" value="1"/>
</dbReference>
<evidence type="ECO:0000313" key="16">
    <source>
        <dbReference type="RefSeq" id="XP_022238992.1"/>
    </source>
</evidence>
<dbReference type="InterPro" id="IPR017452">
    <property type="entry name" value="GPCR_Rhodpsn_7TM"/>
</dbReference>
<evidence type="ECO:0000256" key="2">
    <source>
        <dbReference type="ARBA" id="ARBA00010663"/>
    </source>
</evidence>
<feature type="transmembrane region" description="Helical" evidence="13">
    <location>
        <begin position="33"/>
        <end position="59"/>
    </location>
</feature>
<gene>
    <name evidence="16" type="primary">LOC106457382</name>
</gene>
<evidence type="ECO:0000256" key="12">
    <source>
        <dbReference type="SAM" id="MobiDB-lite"/>
    </source>
</evidence>
<comment type="subcellular location">
    <subcellularLocation>
        <location evidence="1">Cell membrane</location>
        <topology evidence="1">Multi-pass membrane protein</topology>
    </subcellularLocation>
</comment>
<accession>A0ABM1S5T7</accession>
<keyword evidence="9" id="KW-0325">Glycoprotein</keyword>
<evidence type="ECO:0000256" key="13">
    <source>
        <dbReference type="SAM" id="Phobius"/>
    </source>
</evidence>
<feature type="compositionally biased region" description="Polar residues" evidence="12">
    <location>
        <begin position="338"/>
        <end position="351"/>
    </location>
</feature>
<organism evidence="15 16">
    <name type="scientific">Limulus polyphemus</name>
    <name type="common">Atlantic horseshoe crab</name>
    <dbReference type="NCBI Taxonomy" id="6850"/>
    <lineage>
        <taxon>Eukaryota</taxon>
        <taxon>Metazoa</taxon>
        <taxon>Ecdysozoa</taxon>
        <taxon>Arthropoda</taxon>
        <taxon>Chelicerata</taxon>
        <taxon>Merostomata</taxon>
        <taxon>Xiphosura</taxon>
        <taxon>Limulidae</taxon>
        <taxon>Limulus</taxon>
    </lineage>
</organism>
<evidence type="ECO:0000256" key="10">
    <source>
        <dbReference type="ARBA" id="ARBA00023224"/>
    </source>
</evidence>
<sequence length="544" mass="60661">MNDSNTRALSPETTAAYCLESISKGKLQNAQVIASFVVLCIINVIVIAGNLLVILSVFISAKLRTVTNFFIVSLAVSDFLVGLAVLPYSMTLEVLGVWVFGKTWCHIWLAVDVWLCTSSILNLCAISVDRYLAITRPVHYRSIMSPRRAKLVIAAVWVFAFIICFPPLVGWNDSRSVTDGLAVQHVNSSLAEDQNEIISFLAEDNNNSIINASLQDNSHRVPPLLPETWSFLREISWANISTNQTTYPLPSKNTSLTCTVTICTLNSNKGYVIYSALGSFYIPMLVMLFFYWKIYAAASKTGRALQRGFKTTKLGKCKNEQGQEQFLTLRMHRGNTVSSIHVPEGSSQNHSVRAKSQRSHTAMSADESSRSARNSSCSSARTLSTSFGSCKEPSYENSPSTISGSRESDNGLTREGRLYSTRMSRRNARWHARRFHAEAKAAKTVGIIVGGFICCWLPFFTIYLIGAFCDDCVSPLLFSVFFWLGYCNSAINPFIYGLFSQDFRFAFKRILCRCLMKPEGISLLIRQIHIPLMVDDPRDITESS</sequence>